<dbReference type="AlphaFoldDB" id="A0A099LYL9"/>
<dbReference type="EMBL" id="JMCG01000001">
    <property type="protein sequence ID" value="KGK12471.1"/>
    <property type="molecule type" value="Genomic_DNA"/>
</dbReference>
<sequence length="91" mass="10648">MEINEHYYQRLNSSFDDLCECTDFCNELEVIEDSDSILCKALTISLIVTYARNFASAYSYPRLGKDESKKLKSKYDELTKSWLETLPDEMK</sequence>
<evidence type="ECO:0000313" key="2">
    <source>
        <dbReference type="Proteomes" id="UP000029994"/>
    </source>
</evidence>
<accession>A0A099LYL9</accession>
<proteinExistence type="predicted"/>
<protein>
    <submittedName>
        <fullName evidence="1">Uncharacterized protein</fullName>
    </submittedName>
</protein>
<comment type="caution">
    <text evidence="1">The sequence shown here is derived from an EMBL/GenBank/DDBJ whole genome shotgun (WGS) entry which is preliminary data.</text>
</comment>
<gene>
    <name evidence="1" type="ORF">EA26_14655</name>
</gene>
<name>A0A099LYL9_9VIBR</name>
<organism evidence="1 2">
    <name type="scientific">Vibrio navarrensis</name>
    <dbReference type="NCBI Taxonomy" id="29495"/>
    <lineage>
        <taxon>Bacteria</taxon>
        <taxon>Pseudomonadati</taxon>
        <taxon>Pseudomonadota</taxon>
        <taxon>Gammaproteobacteria</taxon>
        <taxon>Vibrionales</taxon>
        <taxon>Vibrionaceae</taxon>
        <taxon>Vibrio</taxon>
    </lineage>
</organism>
<keyword evidence="2" id="KW-1185">Reference proteome</keyword>
<reference evidence="1 2" key="1">
    <citation type="submission" date="2014-04" db="EMBL/GenBank/DDBJ databases">
        <title>Genome sequencing of Vibrio navarrensis strains.</title>
        <authorList>
            <person name="Gladney L.M."/>
            <person name="Katz L.S."/>
            <person name="Marino-Ramirez L."/>
            <person name="Jordan I.K."/>
        </authorList>
    </citation>
    <scope>NUCLEOTIDE SEQUENCE [LARGE SCALE GENOMIC DNA]</scope>
    <source>
        <strain evidence="1 2">ATCC 51183</strain>
    </source>
</reference>
<dbReference type="Proteomes" id="UP000029994">
    <property type="component" value="Unassembled WGS sequence"/>
</dbReference>
<evidence type="ECO:0000313" key="1">
    <source>
        <dbReference type="EMBL" id="KGK12471.1"/>
    </source>
</evidence>